<proteinExistence type="predicted"/>
<evidence type="ECO:0000313" key="2">
    <source>
        <dbReference type="Proteomes" id="UP000030745"/>
    </source>
</evidence>
<dbReference type="RefSeq" id="XP_012213382.1">
    <property type="nucleotide sequence ID" value="XM_012357992.1"/>
</dbReference>
<dbReference type="OrthoDB" id="10361807at2759"/>
<reference evidence="1 2" key="1">
    <citation type="journal article" date="2013" name="PLoS Genet.">
        <title>Distinctive expansion of potential virulence genes in the genome of the oomycete fish pathogen Saprolegnia parasitica.</title>
        <authorList>
            <person name="Jiang R.H."/>
            <person name="de Bruijn I."/>
            <person name="Haas B.J."/>
            <person name="Belmonte R."/>
            <person name="Lobach L."/>
            <person name="Christie J."/>
            <person name="van den Ackerveken G."/>
            <person name="Bottin A."/>
            <person name="Bulone V."/>
            <person name="Diaz-Moreno S.M."/>
            <person name="Dumas B."/>
            <person name="Fan L."/>
            <person name="Gaulin E."/>
            <person name="Govers F."/>
            <person name="Grenville-Briggs L.J."/>
            <person name="Horner N.R."/>
            <person name="Levin J.Z."/>
            <person name="Mammella M."/>
            <person name="Meijer H.J."/>
            <person name="Morris P."/>
            <person name="Nusbaum C."/>
            <person name="Oome S."/>
            <person name="Phillips A.J."/>
            <person name="van Rooyen D."/>
            <person name="Rzeszutek E."/>
            <person name="Saraiva M."/>
            <person name="Secombes C.J."/>
            <person name="Seidl M.F."/>
            <person name="Snel B."/>
            <person name="Stassen J.H."/>
            <person name="Sykes S."/>
            <person name="Tripathy S."/>
            <person name="van den Berg H."/>
            <person name="Vega-Arreguin J.C."/>
            <person name="Wawra S."/>
            <person name="Young S.K."/>
            <person name="Zeng Q."/>
            <person name="Dieguez-Uribeondo J."/>
            <person name="Russ C."/>
            <person name="Tyler B.M."/>
            <person name="van West P."/>
        </authorList>
    </citation>
    <scope>NUCLEOTIDE SEQUENCE [LARGE SCALE GENOMIC DNA]</scope>
    <source>
        <strain evidence="1 2">CBS 223.65</strain>
    </source>
</reference>
<dbReference type="AlphaFoldDB" id="A0A067BNH7"/>
<dbReference type="GeneID" id="24140074"/>
<protein>
    <submittedName>
        <fullName evidence="1">Uncharacterized protein</fullName>
    </submittedName>
</protein>
<dbReference type="KEGG" id="spar:SPRG_18551"/>
<accession>A0A067BNH7</accession>
<dbReference type="VEuPathDB" id="FungiDB:SPRG_18551"/>
<organism evidence="1 2">
    <name type="scientific">Saprolegnia parasitica (strain CBS 223.65)</name>
    <dbReference type="NCBI Taxonomy" id="695850"/>
    <lineage>
        <taxon>Eukaryota</taxon>
        <taxon>Sar</taxon>
        <taxon>Stramenopiles</taxon>
        <taxon>Oomycota</taxon>
        <taxon>Saprolegniomycetes</taxon>
        <taxon>Saprolegniales</taxon>
        <taxon>Saprolegniaceae</taxon>
        <taxon>Saprolegnia</taxon>
    </lineage>
</organism>
<dbReference type="EMBL" id="KK584476">
    <property type="protein sequence ID" value="KDO15911.1"/>
    <property type="molecule type" value="Genomic_DNA"/>
</dbReference>
<feature type="non-terminal residue" evidence="1">
    <location>
        <position position="243"/>
    </location>
</feature>
<evidence type="ECO:0000313" key="1">
    <source>
        <dbReference type="EMBL" id="KDO15911.1"/>
    </source>
</evidence>
<name>A0A067BNH7_SAPPC</name>
<gene>
    <name evidence="1" type="ORF">SPRG_18551</name>
</gene>
<keyword evidence="2" id="KW-1185">Reference proteome</keyword>
<dbReference type="Proteomes" id="UP000030745">
    <property type="component" value="Unassembled WGS sequence"/>
</dbReference>
<sequence>MIQAASKPTKMSFDILGSALTTLNVAMTSHFISDHLDITPSMPLATVAHWLHATLMTVGWEPLARAMTTMLTRWHKHTLDRPLSHGFRLVASLAGVVDHPVCPRLDLPFVSELIKLCWPVITKDLPAPGDVKDGHDARGLIASVLLLEAHVLSGEGWFTNKLPTILCIEIDSYLLPANTIEQHIDHWMQREPFDVVAPSLVSATKRNPQLRINKNRAALAGALASISAKNMRNVWGVASALAL</sequence>